<protein>
    <submittedName>
        <fullName evidence="1">Uncharacterized protein</fullName>
    </submittedName>
</protein>
<accession>A0AA94M1R5</accession>
<evidence type="ECO:0000313" key="2">
    <source>
        <dbReference type="Proteomes" id="UP000249013"/>
    </source>
</evidence>
<name>A0AA94M1R5_9STRE</name>
<reference evidence="1 2" key="1">
    <citation type="submission" date="2018-06" db="EMBL/GenBank/DDBJ databases">
        <authorList>
            <consortium name="Pathogen Informatics"/>
            <person name="Doyle S."/>
        </authorList>
    </citation>
    <scope>NUCLEOTIDE SEQUENCE [LARGE SCALE GENOMIC DNA]</scope>
    <source>
        <strain evidence="1 2">NCTC13773</strain>
    </source>
</reference>
<dbReference type="Proteomes" id="UP000249013">
    <property type="component" value="Chromosome 1"/>
</dbReference>
<organism evidence="1 2">
    <name type="scientific">Streptococcus gallolyticus</name>
    <dbReference type="NCBI Taxonomy" id="315405"/>
    <lineage>
        <taxon>Bacteria</taxon>
        <taxon>Bacillati</taxon>
        <taxon>Bacillota</taxon>
        <taxon>Bacilli</taxon>
        <taxon>Lactobacillales</taxon>
        <taxon>Streptococcaceae</taxon>
        <taxon>Streptococcus</taxon>
    </lineage>
</organism>
<proteinExistence type="predicted"/>
<evidence type="ECO:0000313" key="1">
    <source>
        <dbReference type="EMBL" id="SQG78699.1"/>
    </source>
</evidence>
<sequence>MGKTLTGVKKYLKNNNYSLNVWEQAAGSKTT</sequence>
<gene>
    <name evidence="1" type="ORF">NCTC13773_00479</name>
</gene>
<dbReference type="AlphaFoldDB" id="A0AA94M1R5"/>
<dbReference type="EMBL" id="LS483409">
    <property type="protein sequence ID" value="SQG78699.1"/>
    <property type="molecule type" value="Genomic_DNA"/>
</dbReference>